<keyword evidence="2" id="KW-1185">Reference proteome</keyword>
<dbReference type="Proteomes" id="UP000000796">
    <property type="component" value="Chromosome"/>
</dbReference>
<sequence>MPDILYEHLIVRLVFPKNFPAILVIVLHSKISFVDILVSILGRQAASLDLPFPGGPNIKRLCHLMLQFLKLV</sequence>
<reference evidence="1 2" key="2">
    <citation type="journal article" date="2015" name="Infect. Immun.">
        <title>Comparative genome sequencing of Rickettsia rickettsii strains that differ in virulence.</title>
        <authorList>
            <person name="Clark T.R."/>
            <person name="Noriea N.F."/>
            <person name="Bublitz D.C."/>
            <person name="Ellison D.W."/>
            <person name="Martens C."/>
            <person name="Lutter E.I."/>
            <person name="Hackstadt T."/>
        </authorList>
    </citation>
    <scope>NUCLEOTIDE SEQUENCE [LARGE SCALE GENOMIC DNA]</scope>
    <source>
        <strain evidence="1 2">Iowa</strain>
    </source>
</reference>
<gene>
    <name evidence="1" type="ordered locus">RrIowa_0520</name>
</gene>
<dbReference type="AlphaFoldDB" id="B0BX24"/>
<dbReference type="KEGG" id="rrj:RrIowa_0520"/>
<protein>
    <submittedName>
        <fullName evidence="1">Uncharacterized protein</fullName>
    </submittedName>
</protein>
<proteinExistence type="predicted"/>
<dbReference type="EMBL" id="CP000766">
    <property type="protein sequence ID" value="ABY72400.1"/>
    <property type="molecule type" value="Genomic_DNA"/>
</dbReference>
<reference evidence="1 2" key="1">
    <citation type="journal article" date="2008" name="Infect. Immun.">
        <title>Genomic comparison of virulent Rickettsia rickettsii Sheila Smith and avirulent Rickettsia rickettsii Iowa.</title>
        <authorList>
            <person name="Ellison D.W."/>
            <person name="Clark T.R."/>
            <person name="Sturdevant D.E."/>
            <person name="Virtaneva K."/>
            <person name="Porcella S.F."/>
            <person name="Hackstadt T."/>
        </authorList>
    </citation>
    <scope>NUCLEOTIDE SEQUENCE [LARGE SCALE GENOMIC DNA]</scope>
    <source>
        <strain evidence="1 2">Iowa</strain>
    </source>
</reference>
<name>B0BX24_RICRO</name>
<organism evidence="1 2">
    <name type="scientific">Rickettsia rickettsii (strain Iowa)</name>
    <dbReference type="NCBI Taxonomy" id="452659"/>
    <lineage>
        <taxon>Bacteria</taxon>
        <taxon>Pseudomonadati</taxon>
        <taxon>Pseudomonadota</taxon>
        <taxon>Alphaproteobacteria</taxon>
        <taxon>Rickettsiales</taxon>
        <taxon>Rickettsiaceae</taxon>
        <taxon>Rickettsieae</taxon>
        <taxon>Rickettsia</taxon>
        <taxon>spotted fever group</taxon>
    </lineage>
</organism>
<dbReference type="HOGENOM" id="CLU_2719776_0_0_5"/>
<accession>B0BX24</accession>
<evidence type="ECO:0000313" key="2">
    <source>
        <dbReference type="Proteomes" id="UP000000796"/>
    </source>
</evidence>
<evidence type="ECO:0000313" key="1">
    <source>
        <dbReference type="EMBL" id="ABY72400.1"/>
    </source>
</evidence>